<dbReference type="Proteomes" id="UP000824927">
    <property type="component" value="Unassembled WGS sequence"/>
</dbReference>
<dbReference type="PROSITE" id="PS50894">
    <property type="entry name" value="HPT"/>
    <property type="match status" value="1"/>
</dbReference>
<comment type="catalytic activity">
    <reaction evidence="1">
        <text>ATP + protein L-histidine = ADP + protein N-phospho-L-histidine.</text>
        <dbReference type="EC" id="2.7.13.3"/>
    </reaction>
</comment>
<dbReference type="RefSeq" id="WP_222404137.1">
    <property type="nucleotide sequence ID" value="NZ_JAHVKP010000001.1"/>
</dbReference>
<evidence type="ECO:0000313" key="12">
    <source>
        <dbReference type="Proteomes" id="UP000824927"/>
    </source>
</evidence>
<dbReference type="PANTHER" id="PTHR45339">
    <property type="entry name" value="HYBRID SIGNAL TRANSDUCTION HISTIDINE KINASE J"/>
    <property type="match status" value="1"/>
</dbReference>
<feature type="transmembrane region" description="Helical" evidence="7">
    <location>
        <begin position="47"/>
        <end position="67"/>
    </location>
</feature>
<feature type="domain" description="HPt" evidence="10">
    <location>
        <begin position="474"/>
        <end position="564"/>
    </location>
</feature>
<proteinExistence type="predicted"/>
<dbReference type="Gene3D" id="3.30.565.10">
    <property type="entry name" value="Histidine kinase-like ATPase, C-terminal domain"/>
    <property type="match status" value="1"/>
</dbReference>
<keyword evidence="3 6" id="KW-0597">Phosphoprotein</keyword>
<evidence type="ECO:0000259" key="9">
    <source>
        <dbReference type="PROSITE" id="PS50110"/>
    </source>
</evidence>
<dbReference type="SUPFAM" id="SSF55874">
    <property type="entry name" value="ATPase domain of HSP90 chaperone/DNA topoisomerase II/histidine kinase"/>
    <property type="match status" value="1"/>
</dbReference>
<evidence type="ECO:0000259" key="10">
    <source>
        <dbReference type="PROSITE" id="PS50894"/>
    </source>
</evidence>
<dbReference type="Pfam" id="PF00072">
    <property type="entry name" value="Response_reg"/>
    <property type="match status" value="1"/>
</dbReference>
<name>A0A9Q3RYN5_9SPHN</name>
<sequence length="564" mass="59922">MKTGAILQRPLAGGHAVSRSIAAAVFTGAIYGLAAFAAYRFLQGSEWMAAFWIANVIVIGSLVFWLFEQSRRAAQEVAAERARADAAVEAKASFLADMSHEIRTPMNGVIGFTEVLLAGDLDEEKRGNLEMLADSGRAMLAMLNDLIDNARIEAGRVHVASESFDLRQKLGAALTMMTPVAARKGVALELAVEDDVPEWVESDPTRLRQIILNLLGNAVKFTHSGRIDVTARVADGGKALCIAVTDTGIGIAADKLDRIFEKFTQAENDTDRHYGGSGLGLTISAQLAELLGGTISVASEPGVGSTFTITLPLTAAEAPEFPEQGTAQVGFVPARMQSARILVAEDDPVSQQVTRGLLHRLGYQAEIVADGRQAIEQVRRAEQAGEPFDLVLMDRRLPVLDGFAAAIAIREVGIGADKLPILALSADVGSDYAAESRDAGMQASLAKPLELQALAAALDTWLKASPAAKNAKPAAQPSAGLSRRFAERKALALMAIDKAVASGELEGCSLEDLARQLHQIAGVASFFGEADLGTRCSELDDRLRTSPQSVDVEQLDNLRVMLSA</sequence>
<dbReference type="SMART" id="SM00388">
    <property type="entry name" value="HisKA"/>
    <property type="match status" value="1"/>
</dbReference>
<dbReference type="PANTHER" id="PTHR45339:SF5">
    <property type="entry name" value="HISTIDINE KINASE"/>
    <property type="match status" value="1"/>
</dbReference>
<evidence type="ECO:0000259" key="8">
    <source>
        <dbReference type="PROSITE" id="PS50109"/>
    </source>
</evidence>
<dbReference type="PROSITE" id="PS50109">
    <property type="entry name" value="HIS_KIN"/>
    <property type="match status" value="1"/>
</dbReference>
<dbReference type="InterPro" id="IPR008207">
    <property type="entry name" value="Sig_transdc_His_kin_Hpt_dom"/>
</dbReference>
<dbReference type="InterPro" id="IPR005467">
    <property type="entry name" value="His_kinase_dom"/>
</dbReference>
<dbReference type="AlphaFoldDB" id="A0A9Q3RYN5"/>
<feature type="domain" description="Response regulatory" evidence="9">
    <location>
        <begin position="340"/>
        <end position="462"/>
    </location>
</feature>
<dbReference type="SUPFAM" id="SSF52172">
    <property type="entry name" value="CheY-like"/>
    <property type="match status" value="1"/>
</dbReference>
<accession>A0A9Q3RYN5</accession>
<dbReference type="InterPro" id="IPR036641">
    <property type="entry name" value="HPT_dom_sf"/>
</dbReference>
<evidence type="ECO:0000256" key="5">
    <source>
        <dbReference type="PROSITE-ProRule" id="PRU00110"/>
    </source>
</evidence>
<evidence type="ECO:0000256" key="2">
    <source>
        <dbReference type="ARBA" id="ARBA00012438"/>
    </source>
</evidence>
<reference evidence="11" key="1">
    <citation type="submission" date="2021-06" db="EMBL/GenBank/DDBJ databases">
        <title>50 bacteria genomes isolated from Dapeng, Shenzhen, China.</title>
        <authorList>
            <person name="Zheng W."/>
            <person name="Yu S."/>
            <person name="Huang Y."/>
        </authorList>
    </citation>
    <scope>NUCLEOTIDE SEQUENCE</scope>
    <source>
        <strain evidence="11">DP4N28-2</strain>
    </source>
</reference>
<keyword evidence="4" id="KW-0902">Two-component regulatory system</keyword>
<dbReference type="GO" id="GO:0005886">
    <property type="term" value="C:plasma membrane"/>
    <property type="evidence" value="ECO:0007669"/>
    <property type="project" value="UniProtKB-SubCell"/>
</dbReference>
<dbReference type="PROSITE" id="PS50110">
    <property type="entry name" value="RESPONSE_REGULATORY"/>
    <property type="match status" value="1"/>
</dbReference>
<evidence type="ECO:0000313" key="11">
    <source>
        <dbReference type="EMBL" id="MBY6216868.1"/>
    </source>
</evidence>
<dbReference type="InterPro" id="IPR003661">
    <property type="entry name" value="HisK_dim/P_dom"/>
</dbReference>
<evidence type="ECO:0000256" key="4">
    <source>
        <dbReference type="ARBA" id="ARBA00023012"/>
    </source>
</evidence>
<comment type="caution">
    <text evidence="11">The sequence shown here is derived from an EMBL/GenBank/DDBJ whole genome shotgun (WGS) entry which is preliminary data.</text>
</comment>
<dbReference type="PRINTS" id="PR00344">
    <property type="entry name" value="BCTRLSENSOR"/>
</dbReference>
<dbReference type="GO" id="GO:0005524">
    <property type="term" value="F:ATP binding"/>
    <property type="evidence" value="ECO:0007669"/>
    <property type="project" value="UniProtKB-KW"/>
</dbReference>
<evidence type="ECO:0000256" key="6">
    <source>
        <dbReference type="PROSITE-ProRule" id="PRU00169"/>
    </source>
</evidence>
<dbReference type="SMART" id="SM00448">
    <property type="entry name" value="REC"/>
    <property type="match status" value="1"/>
</dbReference>
<dbReference type="CDD" id="cd00082">
    <property type="entry name" value="HisKA"/>
    <property type="match status" value="1"/>
</dbReference>
<protein>
    <recommendedName>
        <fullName evidence="2">histidine kinase</fullName>
        <ecNumber evidence="2">2.7.13.3</ecNumber>
    </recommendedName>
</protein>
<dbReference type="InterPro" id="IPR036890">
    <property type="entry name" value="HATPase_C_sf"/>
</dbReference>
<dbReference type="InterPro" id="IPR001789">
    <property type="entry name" value="Sig_transdc_resp-reg_receiver"/>
</dbReference>
<keyword evidence="7" id="KW-1133">Transmembrane helix</keyword>
<dbReference type="CDD" id="cd16922">
    <property type="entry name" value="HATPase_EvgS-ArcB-TorS-like"/>
    <property type="match status" value="1"/>
</dbReference>
<dbReference type="EMBL" id="JAHVKP010000001">
    <property type="protein sequence ID" value="MBY6216868.1"/>
    <property type="molecule type" value="Genomic_DNA"/>
</dbReference>
<dbReference type="SUPFAM" id="SSF47226">
    <property type="entry name" value="Histidine-containing phosphotransfer domain, HPT domain"/>
    <property type="match status" value="1"/>
</dbReference>
<dbReference type="InterPro" id="IPR036097">
    <property type="entry name" value="HisK_dim/P_sf"/>
</dbReference>
<evidence type="ECO:0000256" key="7">
    <source>
        <dbReference type="SAM" id="Phobius"/>
    </source>
</evidence>
<dbReference type="GO" id="GO:0000155">
    <property type="term" value="F:phosphorelay sensor kinase activity"/>
    <property type="evidence" value="ECO:0007669"/>
    <property type="project" value="InterPro"/>
</dbReference>
<dbReference type="Gene3D" id="1.10.287.130">
    <property type="match status" value="1"/>
</dbReference>
<dbReference type="FunFam" id="3.30.565.10:FF:000010">
    <property type="entry name" value="Sensor histidine kinase RcsC"/>
    <property type="match status" value="1"/>
</dbReference>
<dbReference type="Gene3D" id="3.40.50.2300">
    <property type="match status" value="1"/>
</dbReference>
<dbReference type="InterPro" id="IPR011006">
    <property type="entry name" value="CheY-like_superfamily"/>
</dbReference>
<organism evidence="11 12">
    <name type="scientific">Qipengyuania aquimaris</name>
    <dbReference type="NCBI Taxonomy" id="255984"/>
    <lineage>
        <taxon>Bacteria</taxon>
        <taxon>Pseudomonadati</taxon>
        <taxon>Pseudomonadota</taxon>
        <taxon>Alphaproteobacteria</taxon>
        <taxon>Sphingomonadales</taxon>
        <taxon>Erythrobacteraceae</taxon>
        <taxon>Qipengyuania</taxon>
    </lineage>
</organism>
<dbReference type="SUPFAM" id="SSF47384">
    <property type="entry name" value="Homodimeric domain of signal transducing histidine kinase"/>
    <property type="match status" value="1"/>
</dbReference>
<dbReference type="Pfam" id="PF01627">
    <property type="entry name" value="Hpt"/>
    <property type="match status" value="1"/>
</dbReference>
<evidence type="ECO:0000256" key="1">
    <source>
        <dbReference type="ARBA" id="ARBA00000085"/>
    </source>
</evidence>
<feature type="modified residue" description="4-aspartylphosphate" evidence="6">
    <location>
        <position position="394"/>
    </location>
</feature>
<dbReference type="Pfam" id="PF02518">
    <property type="entry name" value="HATPase_c"/>
    <property type="match status" value="1"/>
</dbReference>
<dbReference type="InterPro" id="IPR004358">
    <property type="entry name" value="Sig_transdc_His_kin-like_C"/>
</dbReference>
<dbReference type="SMART" id="SM00387">
    <property type="entry name" value="HATPase_c"/>
    <property type="match status" value="1"/>
</dbReference>
<keyword evidence="7" id="KW-0472">Membrane</keyword>
<gene>
    <name evidence="11" type="ORF">KUV31_00760</name>
</gene>
<dbReference type="EC" id="2.7.13.3" evidence="2"/>
<dbReference type="Pfam" id="PF00512">
    <property type="entry name" value="HisKA"/>
    <property type="match status" value="1"/>
</dbReference>
<keyword evidence="7" id="KW-0812">Transmembrane</keyword>
<feature type="transmembrane region" description="Helical" evidence="7">
    <location>
        <begin position="21"/>
        <end position="41"/>
    </location>
</feature>
<feature type="modified residue" description="Phosphohistidine" evidence="5">
    <location>
        <position position="518"/>
    </location>
</feature>
<dbReference type="CDD" id="cd17546">
    <property type="entry name" value="REC_hyHK_CKI1_RcsC-like"/>
    <property type="match status" value="1"/>
</dbReference>
<dbReference type="InterPro" id="IPR003594">
    <property type="entry name" value="HATPase_dom"/>
</dbReference>
<evidence type="ECO:0000256" key="3">
    <source>
        <dbReference type="ARBA" id="ARBA00022553"/>
    </source>
</evidence>
<feature type="domain" description="Histidine kinase" evidence="8">
    <location>
        <begin position="97"/>
        <end position="315"/>
    </location>
</feature>